<evidence type="ECO:0000313" key="3">
    <source>
        <dbReference type="Proteomes" id="UP000011301"/>
    </source>
</evidence>
<feature type="coiled-coil region" evidence="1">
    <location>
        <begin position="501"/>
        <end position="607"/>
    </location>
</feature>
<gene>
    <name evidence="2" type="ORF">SGHV124</name>
</gene>
<evidence type="ECO:0000313" key="2">
    <source>
        <dbReference type="EMBL" id="ABQ08897.1"/>
    </source>
</evidence>
<dbReference type="Proteomes" id="UP000011301">
    <property type="component" value="Segment"/>
</dbReference>
<organism evidence="2 3">
    <name type="scientific">Glossina hytrovirus (isolate Glossina pallidipes/Ethiopia/Seibersdorf/-)</name>
    <name type="common">GHV</name>
    <dbReference type="NCBI Taxonomy" id="379529"/>
    <lineage>
        <taxon>Viruses</taxon>
        <taxon>Viruses incertae sedis</taxon>
        <taxon>Naldaviricetes</taxon>
        <taxon>Lefavirales</taxon>
        <taxon>Hytrosaviridae</taxon>
        <taxon>Glossinavirus</taxon>
        <taxon>Glossinavirus glopallidipedis</taxon>
    </lineage>
</organism>
<keyword evidence="1" id="KW-0175">Coiled coil</keyword>
<sequence>MSESLYYTLARNKKFVVVCTFCQEDILVRKYAQHLQNIHKKKITGVCIWCYNYTWKQRTTPSEEQYEHRYNCLLKRIDSAYPSEEIPSTSTNTAENLISLIEPECPIQITNLFLNCPQCDNFLQSPEYLSRHDVYQSEGVNSIHFGTHIPFNWSFIHRQIEYLNAQQLEDWHNISTLKPIEQLGFDIRLPFLFLNLKNTVWFHCCVRFYLWDDLYTHIHDNPDFCVLDNWCLCNAGYPEDITLRHRHIILIIQKANEGEFQKFMAKTNRDNKHKVTNSNFMSGKKRSRGRLCRKLVTAEHLLNTVRYVSYPKSNCKNSKLPSVSELQVIDCDSTMPTTHYFIHSPTLPHFKAIIMGTFQNSLQSIYNILSRNKVIANIHLKASLTDKTINCKYVFDIKQHTIPYANTLTRLNKLPTGIAEYNKTAAEKIIYLIGSKERKYFKMTAAVINPITSHETFNRLQWEGNGGLLNVFAEDTVHLSKTQVVTLYTVYQSTRILTGKVSYLEQQIVAQSKEISELKKDNKNKDLRTLMLEKENECNKKKILDLENAIKELKRKSCSCSNIPKKKEFLFEISLLKQENVQLKQDVLILRRENVDMKRRIEELEKNNTVKIFKKNK</sequence>
<dbReference type="EMBL" id="EF568108">
    <property type="protein sequence ID" value="ABQ08897.1"/>
    <property type="molecule type" value="Genomic_DNA"/>
</dbReference>
<dbReference type="KEGG" id="vg:5950915"/>
<dbReference type="GeneID" id="5950915"/>
<dbReference type="OrthoDB" id="37283at10239"/>
<reference evidence="2 3" key="2">
    <citation type="journal article" date="2008" name="J. Virol.">
        <title>Genome analysis of a Glossina pallidipes salivary gland hypertrophy virus reveals a novel, large, double-stranded circular DNA virus.</title>
        <authorList>
            <person name="Abd-Alla A.M."/>
            <person name="Cousserans F."/>
            <person name="Parker A.G."/>
            <person name="Jehle J.A."/>
            <person name="Parker N.J."/>
            <person name="Vlak J.M."/>
            <person name="Robinson A.S."/>
            <person name="Bergoin M."/>
        </authorList>
    </citation>
    <scope>NUCLEOTIDE SEQUENCE [LARGE SCALE GENOMIC DNA]</scope>
    <source>
        <strain evidence="3">Isolate Glossina pallidipes/Ethiopia/Seibersdorf/-</strain>
    </source>
</reference>
<protein>
    <submittedName>
        <fullName evidence="2">Uncharacterized protein</fullName>
    </submittedName>
</protein>
<keyword evidence="3" id="KW-1185">Reference proteome</keyword>
<dbReference type="RefSeq" id="YP_001687072.1">
    <property type="nucleotide sequence ID" value="NC_010356.1"/>
</dbReference>
<reference evidence="2 3" key="1">
    <citation type="journal article" date="2007" name="J. Virol. Methods">
        <title>Development of a non-destructive PCR method for detection of the salivary gland hypertrophy virus (SGHV) in tsetse flies.</title>
        <authorList>
            <person name="Abd-Alla A."/>
            <person name="Bossin H."/>
            <person name="Cousserans F."/>
            <person name="Parker A."/>
            <person name="Bergoin M."/>
            <person name="Robinson A."/>
        </authorList>
    </citation>
    <scope>NUCLEOTIDE SEQUENCE [LARGE SCALE GENOMIC DNA]</scope>
    <source>
        <strain evidence="3">Isolate Glossina pallidipes/Ethiopia/Seibersdorf/-</strain>
    </source>
</reference>
<evidence type="ECO:0000256" key="1">
    <source>
        <dbReference type="SAM" id="Coils"/>
    </source>
</evidence>
<name>B0YLS8_GHVS</name>
<accession>B0YLS8</accession>
<organismHost>
    <name type="scientific">Glossina</name>
    <name type="common">tsetse flies</name>
    <dbReference type="NCBI Taxonomy" id="7393"/>
</organismHost>
<proteinExistence type="predicted"/>